<dbReference type="EMBL" id="UINC01004495">
    <property type="protein sequence ID" value="SVA14725.1"/>
    <property type="molecule type" value="Genomic_DNA"/>
</dbReference>
<evidence type="ECO:0000313" key="1">
    <source>
        <dbReference type="EMBL" id="SVA14725.1"/>
    </source>
</evidence>
<dbReference type="AlphaFoldDB" id="A0A381TF02"/>
<sequence>MIYKGFFISSWGPSYQFLNNFLNEIKGLQRFSDVLRVMSRHVITGRPAGGIAIPLNI</sequence>
<gene>
    <name evidence="1" type="ORF">METZ01_LOCUS67579</name>
</gene>
<name>A0A381TF02_9ZZZZ</name>
<proteinExistence type="predicted"/>
<accession>A0A381TF02</accession>
<protein>
    <submittedName>
        <fullName evidence="1">Uncharacterized protein</fullName>
    </submittedName>
</protein>
<reference evidence="1" key="1">
    <citation type="submission" date="2018-05" db="EMBL/GenBank/DDBJ databases">
        <authorList>
            <person name="Lanie J.A."/>
            <person name="Ng W.-L."/>
            <person name="Kazmierczak K.M."/>
            <person name="Andrzejewski T.M."/>
            <person name="Davidsen T.M."/>
            <person name="Wayne K.J."/>
            <person name="Tettelin H."/>
            <person name="Glass J.I."/>
            <person name="Rusch D."/>
            <person name="Podicherti R."/>
            <person name="Tsui H.-C.T."/>
            <person name="Winkler M.E."/>
        </authorList>
    </citation>
    <scope>NUCLEOTIDE SEQUENCE</scope>
</reference>
<organism evidence="1">
    <name type="scientific">marine metagenome</name>
    <dbReference type="NCBI Taxonomy" id="408172"/>
    <lineage>
        <taxon>unclassified sequences</taxon>
        <taxon>metagenomes</taxon>
        <taxon>ecological metagenomes</taxon>
    </lineage>
</organism>